<accession>A0ABQ9GXP2</accession>
<feature type="compositionally biased region" description="Pro residues" evidence="1">
    <location>
        <begin position="452"/>
        <end position="461"/>
    </location>
</feature>
<proteinExistence type="predicted"/>
<dbReference type="Proteomes" id="UP001159363">
    <property type="component" value="Chromosome 7"/>
</dbReference>
<reference evidence="2 3" key="1">
    <citation type="submission" date="2023-02" db="EMBL/GenBank/DDBJ databases">
        <title>LHISI_Scaffold_Assembly.</title>
        <authorList>
            <person name="Stuart O.P."/>
            <person name="Cleave R."/>
            <person name="Magrath M.J.L."/>
            <person name="Mikheyev A.S."/>
        </authorList>
    </citation>
    <scope>NUCLEOTIDE SEQUENCE [LARGE SCALE GENOMIC DNA]</scope>
    <source>
        <strain evidence="2">Daus_M_001</strain>
        <tissue evidence="2">Leg muscle</tissue>
    </source>
</reference>
<keyword evidence="3" id="KW-1185">Reference proteome</keyword>
<name>A0ABQ9GXP2_9NEOP</name>
<feature type="region of interest" description="Disordered" evidence="1">
    <location>
        <begin position="1"/>
        <end position="28"/>
    </location>
</feature>
<evidence type="ECO:0000313" key="2">
    <source>
        <dbReference type="EMBL" id="KAJ8876799.1"/>
    </source>
</evidence>
<feature type="region of interest" description="Disordered" evidence="1">
    <location>
        <begin position="443"/>
        <end position="462"/>
    </location>
</feature>
<evidence type="ECO:0000313" key="3">
    <source>
        <dbReference type="Proteomes" id="UP001159363"/>
    </source>
</evidence>
<protein>
    <submittedName>
        <fullName evidence="2">Uncharacterized protein</fullName>
    </submittedName>
</protein>
<dbReference type="EMBL" id="JARBHB010000008">
    <property type="protein sequence ID" value="KAJ8876799.1"/>
    <property type="molecule type" value="Genomic_DNA"/>
</dbReference>
<gene>
    <name evidence="2" type="ORF">PR048_021246</name>
</gene>
<organism evidence="2 3">
    <name type="scientific">Dryococelus australis</name>
    <dbReference type="NCBI Taxonomy" id="614101"/>
    <lineage>
        <taxon>Eukaryota</taxon>
        <taxon>Metazoa</taxon>
        <taxon>Ecdysozoa</taxon>
        <taxon>Arthropoda</taxon>
        <taxon>Hexapoda</taxon>
        <taxon>Insecta</taxon>
        <taxon>Pterygota</taxon>
        <taxon>Neoptera</taxon>
        <taxon>Polyneoptera</taxon>
        <taxon>Phasmatodea</taxon>
        <taxon>Verophasmatodea</taxon>
        <taxon>Anareolatae</taxon>
        <taxon>Phasmatidae</taxon>
        <taxon>Eurycanthinae</taxon>
        <taxon>Dryococelus</taxon>
    </lineage>
</organism>
<sequence>MQRRRKRDIPEKTLQRYSLHMRKSGSDPAGDRDWFTLGGGGHSSHYNNHVALGIVGYFHTMQSSDGVDWFTLGGGGHSSHYNNRVALGIVGYFHTMQSSDGVDWFTLGGGGHSSHYNNRVALGIVGYFHTMQSSDGVDWFTLGGGGHSSHYNNRVALGIVGYFHTMQSSDGVDWFTLGGGGHSSHYNNHVALGIVGYFHTMQSSDGVDWFTLGGGGHSSHYNNRVALGIVGYFHTMQSSDGVDWLTLGGGGHSSHYNNHVALGIVGYFHTMQSSDGVDWLTLGGGGHSSHYNNHVALGIVGYFHTMQSSDGTLLVACVLQRYASTRFQRTGLATLQDVARDGELGLPFSDYQQVRRKGETAIRGRAKDRREKAAGKECRLRIGANHVIRIRQGPSSRVMRLLAERGGGVEKTVTTLRLAALHGALRHKLHHSTARRSIRASDWWGSGKAETAPPPPTPTHLPHPCRYRSGSSSGTMNVHYSAAQLEAEPQSENYDLITRAGVECLNQVRRRPSSGRRVQCETSEDLEKSEVTVNMLLYQLTVLSQQAVFPRRPTSRRLRFHQNSESTLSSASVVSLAKTRGIYMITRNAGYPKIPQYPNEVRLKARPLRKTKRVHQPTLALNSVSGICDLLTSYTSVACDEVLQGKPELAQCCTRTALAEGTSDQSRAGRNRGYWGHLRESCEAPIKHVLRHQLRYHVQTDSACQPTCHAGQAEEWRLKSQPNVRNQVVFDTSYYRKLFKSAMDLHIFCEIVVSANTVQLHVGNTARLARRSDEVLGVRVSVARIAPSLLDLGRRVPTGVNPALKCSTTESNRSRWLDAPLLLLVLVTKMVNILNGRLLYWVDIHQNLRQFQPHWANLSYNARNRTNALSGTGCQDGCHRQAGVISHMSRLTLFRAQKWWSTLAANMATAGGREIREILREKVAFLYSKSTFLTRKRGKGEILAPGVLSPTLATVMKESGVSVQLKRVVPGGGVQSLASSAEVSRKCRPFYRPLSLPLAAEVCQMRRNRSELLSYSELIIPGGHLGIAGLCLLRTNVDQLRMSTILADSTLPTAVVGYVGLHVSPFFCSHSKATHTVIRPTFSPSAMLPATLLPLGNAACHTSPPSHGKPHQHWSYFLVCSQPSGHAPAKSPCADPRAYVCVGFILATLPTGRHHGHPSLPATIIVQMAIIGTPPTPPPAANMLDNATSKIQYSDVIRTNNDSRRRYTTCRHGPPMPLPIMCANGGRGRTRDRERALGHVKFRWSRGRGGEFTRKCVCVCGQKVAPRGQERQMRQCYTIYDRSRFLDAPPPPPVRCWLPKWSTSSAGRQLSRVDIEKLRLIPPHWANRSRKEQTTATKSKPQPQRANLLDAKMGDILLQPPYCWSVVFRSKMAVLSAVIESLLLLLLNESNATMWDRPWIMLFRTRIWRLALAANMATGGGREILREKREKLFFFCTWNRTFLTGKREKEEIRRFPCSRPDCRVITYTERNSHRFREFQLRTPAKWRQRPSKAPERCFCPISARYHCTDKVMRPIAMLILHKADEYTVFIQVDLKKGFQMCLVYRQQHVTSLVQRERSSVLSRLKLGRLSRALYGNEFAGAMPYLSSEGLATQNGHEVPSPVAALTYLRCNVRRGKHQFAESKHEQADKARLGKQPPWTPWLGARDFHVVTLPDHTYTHLTHTQSAILVMIVIVTTILDAGDQDLDPMTMNDLENKTRKNKFKGHGGSAVNLLASHQGDQGFNHRPGHSGFSHVGIVPDYAIGLRVFSGISSLPRPLIPVLLHTHLNRSHHNDVKRRNCNFEDMYRGHTRSACSKPGTEVLMRNSLFLFRSLQNCLPHLSHKYDVRLGVLAHFIHACRRKDSGGSVGDVGAGAKEADILDNTPEEVDDTVIATISSGVPEVIKEAK</sequence>
<comment type="caution">
    <text evidence="2">The sequence shown here is derived from an EMBL/GenBank/DDBJ whole genome shotgun (WGS) entry which is preliminary data.</text>
</comment>
<evidence type="ECO:0000256" key="1">
    <source>
        <dbReference type="SAM" id="MobiDB-lite"/>
    </source>
</evidence>